<dbReference type="InterPro" id="IPR036514">
    <property type="entry name" value="SGNH_hydro_sf"/>
</dbReference>
<dbReference type="InterPro" id="IPR045136">
    <property type="entry name" value="Iah1-like"/>
</dbReference>
<dbReference type="Gene3D" id="3.40.50.1110">
    <property type="entry name" value="SGNH hydrolase"/>
    <property type="match status" value="1"/>
</dbReference>
<evidence type="ECO:0000259" key="1">
    <source>
        <dbReference type="Pfam" id="PF13472"/>
    </source>
</evidence>
<dbReference type="EMBL" id="SETJ01000006">
    <property type="protein sequence ID" value="RZM17537.1"/>
    <property type="molecule type" value="Genomic_DNA"/>
</dbReference>
<accession>A0A4Q7DXK0</accession>
<dbReference type="InterPro" id="IPR013830">
    <property type="entry name" value="SGNH_hydro"/>
</dbReference>
<sequence>MSMADLMLSWHRKVKMRILLLGDSIFARKEGLDQPRINWTLKEKKPDLEIDNTAVSGINSGALLALLGDLALKRPRADQLFLMVGVNDAASHKQVPLDQYRKNLQAIVSALVCFYPGTKTVLVSGPAVDEAKQRRRTNAKLAKYAKVMEEVAAEYQLAYADFFTAMLKEGDLKALCRGELDDGLHFGPRGYQLLAAEMMKQLPKEG</sequence>
<comment type="caution">
    <text evidence="2">The sequence shown here is derived from an EMBL/GenBank/DDBJ whole genome shotgun (WGS) entry which is preliminary data.</text>
</comment>
<dbReference type="Proteomes" id="UP000292818">
    <property type="component" value="Unassembled WGS sequence"/>
</dbReference>
<dbReference type="SUPFAM" id="SSF52266">
    <property type="entry name" value="SGNH hydrolase"/>
    <property type="match status" value="1"/>
</dbReference>
<dbReference type="CDD" id="cd01838">
    <property type="entry name" value="Isoamyl_acetate_hydrolase_like"/>
    <property type="match status" value="1"/>
</dbReference>
<proteinExistence type="predicted"/>
<reference evidence="2 3" key="1">
    <citation type="submission" date="2019-01" db="EMBL/GenBank/DDBJ databases">
        <title>Colonization of the human gut by bovine bacteria present in Parmesan cheese.</title>
        <authorList>
            <person name="Lugli G.A."/>
            <person name="Milani C."/>
        </authorList>
    </citation>
    <scope>NUCLEOTIDE SEQUENCE [LARGE SCALE GENOMIC DNA]</scope>
    <source>
        <strain evidence="2 3">LDELB18P1</strain>
    </source>
</reference>
<protein>
    <submittedName>
        <fullName evidence="2">Esterase</fullName>
    </submittedName>
</protein>
<gene>
    <name evidence="2" type="ORF">LDELB18P1_0054</name>
</gene>
<dbReference type="PANTHER" id="PTHR14209:SF19">
    <property type="entry name" value="ISOAMYL ACETATE-HYDROLYZING ESTERASE 1 HOMOLOG"/>
    <property type="match status" value="1"/>
</dbReference>
<evidence type="ECO:0000313" key="3">
    <source>
        <dbReference type="Proteomes" id="UP000292818"/>
    </source>
</evidence>
<feature type="domain" description="SGNH hydrolase-type esterase" evidence="1">
    <location>
        <begin position="20"/>
        <end position="193"/>
    </location>
</feature>
<dbReference type="AlphaFoldDB" id="A0A4Q7DXK0"/>
<dbReference type="PANTHER" id="PTHR14209">
    <property type="entry name" value="ISOAMYL ACETATE-HYDROLYZING ESTERASE 1"/>
    <property type="match status" value="1"/>
</dbReference>
<organism evidence="2 3">
    <name type="scientific">Lactobacillus delbrueckii</name>
    <dbReference type="NCBI Taxonomy" id="1584"/>
    <lineage>
        <taxon>Bacteria</taxon>
        <taxon>Bacillati</taxon>
        <taxon>Bacillota</taxon>
        <taxon>Bacilli</taxon>
        <taxon>Lactobacillales</taxon>
        <taxon>Lactobacillaceae</taxon>
        <taxon>Lactobacillus</taxon>
    </lineage>
</organism>
<name>A0A4Q7DXK0_9LACO</name>
<evidence type="ECO:0000313" key="2">
    <source>
        <dbReference type="EMBL" id="RZM17537.1"/>
    </source>
</evidence>
<dbReference type="Pfam" id="PF13472">
    <property type="entry name" value="Lipase_GDSL_2"/>
    <property type="match status" value="1"/>
</dbReference>